<dbReference type="Pfam" id="PF01556">
    <property type="entry name" value="DnaJ_C"/>
    <property type="match status" value="1"/>
</dbReference>
<dbReference type="RefSeq" id="WP_231690935.1">
    <property type="nucleotide sequence ID" value="NZ_CP036298.1"/>
</dbReference>
<dbReference type="PANTHER" id="PTHR43096:SF52">
    <property type="entry name" value="DNAJ HOMOLOG 1, MITOCHONDRIAL-RELATED"/>
    <property type="match status" value="1"/>
</dbReference>
<evidence type="ECO:0000313" key="4">
    <source>
        <dbReference type="Proteomes" id="UP000318017"/>
    </source>
</evidence>
<evidence type="ECO:0000313" key="3">
    <source>
        <dbReference type="EMBL" id="QDV27246.1"/>
    </source>
</evidence>
<dbReference type="PROSITE" id="PS50076">
    <property type="entry name" value="DNAJ_2"/>
    <property type="match status" value="1"/>
</dbReference>
<reference evidence="3 4" key="1">
    <citation type="submission" date="2019-02" db="EMBL/GenBank/DDBJ databases">
        <title>Deep-cultivation of Planctomycetes and their phenomic and genomic characterization uncovers novel biology.</title>
        <authorList>
            <person name="Wiegand S."/>
            <person name="Jogler M."/>
            <person name="Boedeker C."/>
            <person name="Pinto D."/>
            <person name="Vollmers J."/>
            <person name="Rivas-Marin E."/>
            <person name="Kohn T."/>
            <person name="Peeters S.H."/>
            <person name="Heuer A."/>
            <person name="Rast P."/>
            <person name="Oberbeckmann S."/>
            <person name="Bunk B."/>
            <person name="Jeske O."/>
            <person name="Meyerdierks A."/>
            <person name="Storesund J.E."/>
            <person name="Kallscheuer N."/>
            <person name="Luecker S."/>
            <person name="Lage O.M."/>
            <person name="Pohl T."/>
            <person name="Merkel B.J."/>
            <person name="Hornburger P."/>
            <person name="Mueller R.-W."/>
            <person name="Bruemmer F."/>
            <person name="Labrenz M."/>
            <person name="Spormann A.M."/>
            <person name="Op den Camp H."/>
            <person name="Overmann J."/>
            <person name="Amann R."/>
            <person name="Jetten M.S.M."/>
            <person name="Mascher T."/>
            <person name="Medema M.H."/>
            <person name="Devos D.P."/>
            <person name="Kaster A.-K."/>
            <person name="Ovreas L."/>
            <person name="Rohde M."/>
            <person name="Galperin M.Y."/>
            <person name="Jogler C."/>
        </authorList>
    </citation>
    <scope>NUCLEOTIDE SEQUENCE [LARGE SCALE GENOMIC DNA]</scope>
    <source>
        <strain evidence="3 4">Q31a</strain>
    </source>
</reference>
<feature type="domain" description="J" evidence="2">
    <location>
        <begin position="7"/>
        <end position="72"/>
    </location>
</feature>
<dbReference type="SUPFAM" id="SSF49493">
    <property type="entry name" value="HSP40/DnaJ peptide-binding domain"/>
    <property type="match status" value="2"/>
</dbReference>
<evidence type="ECO:0000256" key="1">
    <source>
        <dbReference type="ARBA" id="ARBA00023186"/>
    </source>
</evidence>
<dbReference type="InterPro" id="IPR008971">
    <property type="entry name" value="HSP40/DnaJ_pept-bd"/>
</dbReference>
<dbReference type="InterPro" id="IPR002939">
    <property type="entry name" value="DnaJ_C"/>
</dbReference>
<gene>
    <name evidence="3" type="primary">cbpA</name>
    <name evidence="3" type="ORF">Q31a_56340</name>
</gene>
<dbReference type="Gene3D" id="1.10.287.110">
    <property type="entry name" value="DnaJ domain"/>
    <property type="match status" value="1"/>
</dbReference>
<dbReference type="FunFam" id="2.60.260.20:FF:000013">
    <property type="entry name" value="DnaJ subfamily B member 11"/>
    <property type="match status" value="1"/>
</dbReference>
<accession>A0A518GF68</accession>
<protein>
    <submittedName>
        <fullName evidence="3">Curved DNA-binding protein</fullName>
    </submittedName>
</protein>
<dbReference type="SUPFAM" id="SSF46565">
    <property type="entry name" value="Chaperone J-domain"/>
    <property type="match status" value="1"/>
</dbReference>
<dbReference type="PANTHER" id="PTHR43096">
    <property type="entry name" value="DNAJ HOMOLOG 1, MITOCHONDRIAL-RELATED"/>
    <property type="match status" value="1"/>
</dbReference>
<dbReference type="InterPro" id="IPR036869">
    <property type="entry name" value="J_dom_sf"/>
</dbReference>
<proteinExistence type="predicted"/>
<dbReference type="PRINTS" id="PR00625">
    <property type="entry name" value="JDOMAIN"/>
</dbReference>
<keyword evidence="3" id="KW-0238">DNA-binding</keyword>
<dbReference type="KEGG" id="ahel:Q31a_56340"/>
<keyword evidence="4" id="KW-1185">Reference proteome</keyword>
<dbReference type="GO" id="GO:0051082">
    <property type="term" value="F:unfolded protein binding"/>
    <property type="evidence" value="ECO:0007669"/>
    <property type="project" value="InterPro"/>
</dbReference>
<dbReference type="GO" id="GO:0003677">
    <property type="term" value="F:DNA binding"/>
    <property type="evidence" value="ECO:0007669"/>
    <property type="project" value="UniProtKB-KW"/>
</dbReference>
<organism evidence="3 4">
    <name type="scientific">Aureliella helgolandensis</name>
    <dbReference type="NCBI Taxonomy" id="2527968"/>
    <lineage>
        <taxon>Bacteria</taxon>
        <taxon>Pseudomonadati</taxon>
        <taxon>Planctomycetota</taxon>
        <taxon>Planctomycetia</taxon>
        <taxon>Pirellulales</taxon>
        <taxon>Pirellulaceae</taxon>
        <taxon>Aureliella</taxon>
    </lineage>
</organism>
<dbReference type="CDD" id="cd10747">
    <property type="entry name" value="DnaJ_C"/>
    <property type="match status" value="1"/>
</dbReference>
<dbReference type="GO" id="GO:0005737">
    <property type="term" value="C:cytoplasm"/>
    <property type="evidence" value="ECO:0007669"/>
    <property type="project" value="TreeGrafter"/>
</dbReference>
<name>A0A518GF68_9BACT</name>
<dbReference type="AlphaFoldDB" id="A0A518GF68"/>
<dbReference type="Proteomes" id="UP000318017">
    <property type="component" value="Chromosome"/>
</dbReference>
<dbReference type="InterPro" id="IPR001623">
    <property type="entry name" value="DnaJ_domain"/>
</dbReference>
<dbReference type="GO" id="GO:0042026">
    <property type="term" value="P:protein refolding"/>
    <property type="evidence" value="ECO:0007669"/>
    <property type="project" value="TreeGrafter"/>
</dbReference>
<evidence type="ECO:0000259" key="2">
    <source>
        <dbReference type="PROSITE" id="PS50076"/>
    </source>
</evidence>
<dbReference type="Pfam" id="PF00226">
    <property type="entry name" value="DnaJ"/>
    <property type="match status" value="1"/>
</dbReference>
<dbReference type="EMBL" id="CP036298">
    <property type="protein sequence ID" value="QDV27246.1"/>
    <property type="molecule type" value="Genomic_DNA"/>
</dbReference>
<dbReference type="Gene3D" id="2.60.260.20">
    <property type="entry name" value="Urease metallochaperone UreE, N-terminal domain"/>
    <property type="match status" value="2"/>
</dbReference>
<dbReference type="SMART" id="SM00271">
    <property type="entry name" value="DnaJ"/>
    <property type="match status" value="1"/>
</dbReference>
<keyword evidence="1" id="KW-0143">Chaperone</keyword>
<dbReference type="CDD" id="cd06257">
    <property type="entry name" value="DnaJ"/>
    <property type="match status" value="1"/>
</dbReference>
<sequence>MKTMSEDYYALLGVNNSASQDELQKAYRKLARKYHPDLNPDDKTAKQKFKEIQNAYDVLSEPEKRKMYDQFGPDFERMGAGGNPFQGGHGPRPGGGGAGFSFEDLFGGGAPGGGGGYQVEGDLGDIFRQFGGGTSGRQRAAPTKGQDIQEELTIPFATAVLGGEASVGVRRDGKSESLQLKIPAGVQSGKKMRLRGQGGPGGRNAPAGDLLITLTVAPHPFFKRSGNNLELRLPITLSEAALGATVDLPTPGGTVSLKIPAGSSSGRRLRVKGQGVRGASDNAGDLYVELQIKLPEALAKDNAVDDTVRAAIAQVETLYESPVRDKIIW</sequence>